<sequence>MTLRLEPVTLANREFLDEVDPGAHALSWVHSSWYWHQVSLDRPRVQFRLVHEGEAVVGMVAWGPAYADEELTELVPGRYELTHLVVDHRHQRRGVGAAVSRAVLRMLAAEPDCREVVVAHHPDNAASRSMFTALGLRPAEERNYDGDPLLVAAPADLA</sequence>
<dbReference type="RefSeq" id="WP_343915913.1">
    <property type="nucleotide sequence ID" value="NZ_BAAAJT010000002.1"/>
</dbReference>
<dbReference type="Proteomes" id="UP001597351">
    <property type="component" value="Unassembled WGS sequence"/>
</dbReference>
<accession>A0ABW4TEZ0</accession>
<gene>
    <name evidence="2" type="ORF">ACFSDE_00175</name>
</gene>
<dbReference type="Gene3D" id="3.40.630.30">
    <property type="match status" value="1"/>
</dbReference>
<reference evidence="3" key="1">
    <citation type="journal article" date="2019" name="Int. J. Syst. Evol. Microbiol.">
        <title>The Global Catalogue of Microorganisms (GCM) 10K type strain sequencing project: providing services to taxonomists for standard genome sequencing and annotation.</title>
        <authorList>
            <consortium name="The Broad Institute Genomics Platform"/>
            <consortium name="The Broad Institute Genome Sequencing Center for Infectious Disease"/>
            <person name="Wu L."/>
            <person name="Ma J."/>
        </authorList>
    </citation>
    <scope>NUCLEOTIDE SEQUENCE [LARGE SCALE GENOMIC DNA]</scope>
    <source>
        <strain evidence="3">CGMCC 1.12477</strain>
    </source>
</reference>
<dbReference type="EMBL" id="JBHUGD010000001">
    <property type="protein sequence ID" value="MFD1945194.1"/>
    <property type="molecule type" value="Genomic_DNA"/>
</dbReference>
<dbReference type="InterPro" id="IPR016181">
    <property type="entry name" value="Acyl_CoA_acyltransferase"/>
</dbReference>
<organism evidence="2 3">
    <name type="scientific">Nocardioides aestuarii</name>
    <dbReference type="NCBI Taxonomy" id="252231"/>
    <lineage>
        <taxon>Bacteria</taxon>
        <taxon>Bacillati</taxon>
        <taxon>Actinomycetota</taxon>
        <taxon>Actinomycetes</taxon>
        <taxon>Propionibacteriales</taxon>
        <taxon>Nocardioidaceae</taxon>
        <taxon>Nocardioides</taxon>
    </lineage>
</organism>
<protein>
    <submittedName>
        <fullName evidence="2">GNAT family N-acetyltransferase</fullName>
        <ecNumber evidence="2">2.3.1.-</ecNumber>
    </submittedName>
</protein>
<proteinExistence type="predicted"/>
<dbReference type="GO" id="GO:0016746">
    <property type="term" value="F:acyltransferase activity"/>
    <property type="evidence" value="ECO:0007669"/>
    <property type="project" value="UniProtKB-KW"/>
</dbReference>
<keyword evidence="2" id="KW-0808">Transferase</keyword>
<evidence type="ECO:0000313" key="2">
    <source>
        <dbReference type="EMBL" id="MFD1945194.1"/>
    </source>
</evidence>
<keyword evidence="2" id="KW-0012">Acyltransferase</keyword>
<dbReference type="Pfam" id="PF00583">
    <property type="entry name" value="Acetyltransf_1"/>
    <property type="match status" value="1"/>
</dbReference>
<evidence type="ECO:0000313" key="3">
    <source>
        <dbReference type="Proteomes" id="UP001597351"/>
    </source>
</evidence>
<dbReference type="SUPFAM" id="SSF55729">
    <property type="entry name" value="Acyl-CoA N-acyltransferases (Nat)"/>
    <property type="match status" value="1"/>
</dbReference>
<comment type="caution">
    <text evidence="2">The sequence shown here is derived from an EMBL/GenBank/DDBJ whole genome shotgun (WGS) entry which is preliminary data.</text>
</comment>
<dbReference type="PROSITE" id="PS51186">
    <property type="entry name" value="GNAT"/>
    <property type="match status" value="1"/>
</dbReference>
<evidence type="ECO:0000259" key="1">
    <source>
        <dbReference type="PROSITE" id="PS51186"/>
    </source>
</evidence>
<keyword evidence="3" id="KW-1185">Reference proteome</keyword>
<dbReference type="EC" id="2.3.1.-" evidence="2"/>
<feature type="domain" description="N-acetyltransferase" evidence="1">
    <location>
        <begin position="3"/>
        <end position="156"/>
    </location>
</feature>
<dbReference type="CDD" id="cd04301">
    <property type="entry name" value="NAT_SF"/>
    <property type="match status" value="1"/>
</dbReference>
<name>A0ABW4TEZ0_9ACTN</name>
<dbReference type="InterPro" id="IPR000182">
    <property type="entry name" value="GNAT_dom"/>
</dbReference>